<accession>A0A383WHW6</accession>
<evidence type="ECO:0000313" key="2">
    <source>
        <dbReference type="Proteomes" id="UP000256970"/>
    </source>
</evidence>
<dbReference type="Pfam" id="PF06314">
    <property type="entry name" value="ADC"/>
    <property type="match status" value="1"/>
</dbReference>
<dbReference type="InterPro" id="IPR023375">
    <property type="entry name" value="ADC_dom_sf"/>
</dbReference>
<protein>
    <submittedName>
        <fullName evidence="1">Uncharacterized protein</fullName>
    </submittedName>
</protein>
<dbReference type="AlphaFoldDB" id="A0A383WHW6"/>
<dbReference type="Proteomes" id="UP000256970">
    <property type="component" value="Unassembled WGS sequence"/>
</dbReference>
<organism evidence="1 2">
    <name type="scientific">Tetradesmus obliquus</name>
    <name type="common">Green alga</name>
    <name type="synonym">Acutodesmus obliquus</name>
    <dbReference type="NCBI Taxonomy" id="3088"/>
    <lineage>
        <taxon>Eukaryota</taxon>
        <taxon>Viridiplantae</taxon>
        <taxon>Chlorophyta</taxon>
        <taxon>core chlorophytes</taxon>
        <taxon>Chlorophyceae</taxon>
        <taxon>CS clade</taxon>
        <taxon>Sphaeropleales</taxon>
        <taxon>Scenedesmaceae</taxon>
        <taxon>Tetradesmus</taxon>
    </lineage>
</organism>
<dbReference type="EMBL" id="FNXT01001272">
    <property type="protein sequence ID" value="SZX77040.1"/>
    <property type="molecule type" value="Genomic_DNA"/>
</dbReference>
<dbReference type="PANTHER" id="PTHR40518:SF1">
    <property type="entry name" value="ACETOACETATE DECARBOXYLASE"/>
    <property type="match status" value="1"/>
</dbReference>
<dbReference type="InterPro" id="IPR010451">
    <property type="entry name" value="Acetoacetate_decarboxylase"/>
</dbReference>
<keyword evidence="2" id="KW-1185">Reference proteome</keyword>
<reference evidence="1 2" key="1">
    <citation type="submission" date="2016-10" db="EMBL/GenBank/DDBJ databases">
        <authorList>
            <person name="Cai Z."/>
        </authorList>
    </citation>
    <scope>NUCLEOTIDE SEQUENCE [LARGE SCALE GENOMIC DNA]</scope>
</reference>
<evidence type="ECO:0000313" key="1">
    <source>
        <dbReference type="EMBL" id="SZX77040.1"/>
    </source>
</evidence>
<dbReference type="Gene3D" id="2.40.400.10">
    <property type="entry name" value="Acetoacetate decarboxylase-like"/>
    <property type="match status" value="1"/>
</dbReference>
<dbReference type="STRING" id="3088.A0A383WHW6"/>
<proteinExistence type="predicted"/>
<dbReference type="SUPFAM" id="SSF160104">
    <property type="entry name" value="Acetoacetate decarboxylase-like"/>
    <property type="match status" value="1"/>
</dbReference>
<dbReference type="PANTHER" id="PTHR40518">
    <property type="entry name" value="ACETOACETATE DECARBOXYLASE"/>
    <property type="match status" value="1"/>
</dbReference>
<gene>
    <name evidence="1" type="ORF">BQ4739_LOCUS17398</name>
</gene>
<name>A0A383WHW6_TETOB</name>
<sequence>MQGGMQTGLLTVIKYKNSFIGPYSELLFSPGKYDTAADCGGDGLQHVARIWVDSPFSQRAGRNIWGMPKELATFDWSTGPGWVKVSVKDNKSNKLIFEAKMADVPLPRPLQSKGMQLVSAFVQDAAGCIASVQLPIDDNIGKTEYADVAAFSTAQKAFKAKPMGRLTTKVCYSTASGTVSKVTHSFMDGEAWTGHSQESPSLMPFAVRLPSGTTAQLTAPELCQPAAAAAAAASGGSRGGAAAASGGGRGGSAVATGRSSIAFPFFG</sequence>
<dbReference type="GO" id="GO:0016829">
    <property type="term" value="F:lyase activity"/>
    <property type="evidence" value="ECO:0007669"/>
    <property type="project" value="InterPro"/>
</dbReference>